<dbReference type="GO" id="GO:0005524">
    <property type="term" value="F:ATP binding"/>
    <property type="evidence" value="ECO:0007669"/>
    <property type="project" value="UniProtKB-KW"/>
</dbReference>
<evidence type="ECO:0000313" key="6">
    <source>
        <dbReference type="Proteomes" id="UP000194606"/>
    </source>
</evidence>
<dbReference type="SMART" id="SM00382">
    <property type="entry name" value="AAA"/>
    <property type="match status" value="1"/>
</dbReference>
<feature type="domain" description="AAA+ ATPase" evidence="4">
    <location>
        <begin position="101"/>
        <end position="235"/>
    </location>
</feature>
<sequence length="259" mass="30266">MNEPLYSKLEENLELLKLKQMCLHLQEAINQSVVGEASFVEILYELTEHELKLRAQNAINAFVRVGNFPHNKGLEDFDFNFQPTVSLSQMNAFAQREFLKAYENIIFIGPSGVGKTHLATAIGLSCAKNRESIYFIKCHDLIQNLRRARLENRLEDRLKYYSKYKLLIIDELGYLPISDEDAKLFFQLVDKRYEKKSTILTTNVDFRHWGDEVFGEPKIANAILDRLLHHAHVIPIVGESYRLKDFSMHEDWRKWVFLS</sequence>
<evidence type="ECO:0000256" key="3">
    <source>
        <dbReference type="ARBA" id="ARBA00022840"/>
    </source>
</evidence>
<dbReference type="InterPro" id="IPR002611">
    <property type="entry name" value="IstB_ATP-bd"/>
</dbReference>
<dbReference type="InterPro" id="IPR047661">
    <property type="entry name" value="IstB"/>
</dbReference>
<dbReference type="PIRSF" id="PIRSF003073">
    <property type="entry name" value="DNAC_TnpB_IstB"/>
    <property type="match status" value="1"/>
</dbReference>
<comment type="similarity">
    <text evidence="1">Belongs to the IS21/IS1162 putative ATP-binding protein family.</text>
</comment>
<evidence type="ECO:0000256" key="1">
    <source>
        <dbReference type="ARBA" id="ARBA00008059"/>
    </source>
</evidence>
<dbReference type="InterPro" id="IPR027417">
    <property type="entry name" value="P-loop_NTPase"/>
</dbReference>
<dbReference type="SUPFAM" id="SSF52540">
    <property type="entry name" value="P-loop containing nucleoside triphosphate hydrolases"/>
    <property type="match status" value="1"/>
</dbReference>
<dbReference type="InterPro" id="IPR001270">
    <property type="entry name" value="ClpA/B"/>
</dbReference>
<proteinExistence type="inferred from homology"/>
<dbReference type="RefSeq" id="WP_086583324.1">
    <property type="nucleotide sequence ID" value="NZ_MUIZ01000014.1"/>
</dbReference>
<gene>
    <name evidence="5" type="ORF">BZZ03_11165</name>
</gene>
<dbReference type="PANTHER" id="PTHR30050:SF4">
    <property type="entry name" value="ATP-BINDING PROTEIN RV3427C IN INSERTION SEQUENCE-RELATED"/>
    <property type="match status" value="1"/>
</dbReference>
<dbReference type="Gene3D" id="3.40.50.300">
    <property type="entry name" value="P-loop containing nucleotide triphosphate hydrolases"/>
    <property type="match status" value="1"/>
</dbReference>
<keyword evidence="3" id="KW-0067">ATP-binding</keyword>
<dbReference type="Pfam" id="PF01695">
    <property type="entry name" value="IstB_IS21"/>
    <property type="match status" value="1"/>
</dbReference>
<dbReference type="NCBIfam" id="NF038214">
    <property type="entry name" value="IS21_help_AAA"/>
    <property type="match status" value="1"/>
</dbReference>
<dbReference type="CDD" id="cd00009">
    <property type="entry name" value="AAA"/>
    <property type="match status" value="1"/>
</dbReference>
<name>A0A252CAH1_9LACT</name>
<keyword evidence="2" id="KW-0547">Nucleotide-binding</keyword>
<reference evidence="5 6" key="1">
    <citation type="submission" date="2017-02" db="EMBL/GenBank/DDBJ databases">
        <authorList>
            <person name="Peterson S.W."/>
        </authorList>
    </citation>
    <scope>NUCLEOTIDE SEQUENCE [LARGE SCALE GENOMIC DNA]</scope>
    <source>
        <strain evidence="5">159469</strain>
    </source>
</reference>
<accession>A0A252CAH1</accession>
<dbReference type="Proteomes" id="UP000194606">
    <property type="component" value="Unassembled WGS sequence"/>
</dbReference>
<dbReference type="GO" id="GO:0006260">
    <property type="term" value="P:DNA replication"/>
    <property type="evidence" value="ECO:0007669"/>
    <property type="project" value="TreeGrafter"/>
</dbReference>
<evidence type="ECO:0000259" key="4">
    <source>
        <dbReference type="SMART" id="SM00382"/>
    </source>
</evidence>
<evidence type="ECO:0000256" key="2">
    <source>
        <dbReference type="ARBA" id="ARBA00022741"/>
    </source>
</evidence>
<dbReference type="InterPro" id="IPR028350">
    <property type="entry name" value="DNAC/IstB-like"/>
</dbReference>
<protein>
    <submittedName>
        <fullName evidence="5">Transposase</fullName>
    </submittedName>
</protein>
<dbReference type="EMBL" id="MUIZ01000014">
    <property type="protein sequence ID" value="OUK02748.1"/>
    <property type="molecule type" value="Genomic_DNA"/>
</dbReference>
<dbReference type="PANTHER" id="PTHR30050">
    <property type="entry name" value="CHROMOSOMAL REPLICATION INITIATOR PROTEIN DNAA"/>
    <property type="match status" value="1"/>
</dbReference>
<dbReference type="AlphaFoldDB" id="A0A252CAH1"/>
<comment type="caution">
    <text evidence="5">The sequence shown here is derived from an EMBL/GenBank/DDBJ whole genome shotgun (WGS) entry which is preliminary data.</text>
</comment>
<dbReference type="PRINTS" id="PR00300">
    <property type="entry name" value="CLPPROTEASEA"/>
</dbReference>
<evidence type="ECO:0000313" key="5">
    <source>
        <dbReference type="EMBL" id="OUK02748.1"/>
    </source>
</evidence>
<dbReference type="InterPro" id="IPR003593">
    <property type="entry name" value="AAA+_ATPase"/>
</dbReference>
<organism evidence="5 6">
    <name type="scientific">Lactococcus petauri</name>
    <dbReference type="NCBI Taxonomy" id="1940789"/>
    <lineage>
        <taxon>Bacteria</taxon>
        <taxon>Bacillati</taxon>
        <taxon>Bacillota</taxon>
        <taxon>Bacilli</taxon>
        <taxon>Lactobacillales</taxon>
        <taxon>Streptococcaceae</taxon>
        <taxon>Lactococcus</taxon>
    </lineage>
</organism>